<dbReference type="EMBL" id="SIXF01000013">
    <property type="protein sequence ID" value="TBO41438.1"/>
    <property type="molecule type" value="Genomic_DNA"/>
</dbReference>
<gene>
    <name evidence="3" type="ORF">EYS08_14490</name>
</gene>
<accession>A0A4Q9HBC4</accession>
<feature type="transmembrane region" description="Helical" evidence="2">
    <location>
        <begin position="107"/>
        <end position="129"/>
    </location>
</feature>
<organism evidence="3 4">
    <name type="scientific">Pedobacter kyonggii</name>
    <dbReference type="NCBI Taxonomy" id="1926871"/>
    <lineage>
        <taxon>Bacteria</taxon>
        <taxon>Pseudomonadati</taxon>
        <taxon>Bacteroidota</taxon>
        <taxon>Sphingobacteriia</taxon>
        <taxon>Sphingobacteriales</taxon>
        <taxon>Sphingobacteriaceae</taxon>
        <taxon>Pedobacter</taxon>
    </lineage>
</organism>
<feature type="transmembrane region" description="Helical" evidence="2">
    <location>
        <begin position="44"/>
        <end position="65"/>
    </location>
</feature>
<comment type="caution">
    <text evidence="3">The sequence shown here is derived from an EMBL/GenBank/DDBJ whole genome shotgun (WGS) entry which is preliminary data.</text>
</comment>
<keyword evidence="2" id="KW-0812">Transmembrane</keyword>
<feature type="transmembrane region" description="Helical" evidence="2">
    <location>
        <begin position="347"/>
        <end position="364"/>
    </location>
</feature>
<feature type="transmembrane region" description="Helical" evidence="2">
    <location>
        <begin position="297"/>
        <end position="315"/>
    </location>
</feature>
<dbReference type="Proteomes" id="UP000291819">
    <property type="component" value="Unassembled WGS sequence"/>
</dbReference>
<feature type="region of interest" description="Disordered" evidence="1">
    <location>
        <begin position="366"/>
        <end position="385"/>
    </location>
</feature>
<feature type="transmembrane region" description="Helical" evidence="2">
    <location>
        <begin position="261"/>
        <end position="285"/>
    </location>
</feature>
<feature type="transmembrane region" description="Helical" evidence="2">
    <location>
        <begin position="6"/>
        <end position="23"/>
    </location>
</feature>
<dbReference type="RefSeq" id="WP_131030719.1">
    <property type="nucleotide sequence ID" value="NZ_SIXF01000013.1"/>
</dbReference>
<protein>
    <submittedName>
        <fullName evidence="3">Uncharacterized protein</fullName>
    </submittedName>
</protein>
<evidence type="ECO:0000256" key="1">
    <source>
        <dbReference type="SAM" id="MobiDB-lite"/>
    </source>
</evidence>
<proteinExistence type="predicted"/>
<keyword evidence="2" id="KW-1133">Transmembrane helix</keyword>
<evidence type="ECO:0000313" key="3">
    <source>
        <dbReference type="EMBL" id="TBO41438.1"/>
    </source>
</evidence>
<keyword evidence="2" id="KW-0472">Membrane</keyword>
<reference evidence="3 4" key="1">
    <citation type="submission" date="2019-02" db="EMBL/GenBank/DDBJ databases">
        <title>Pedobacter kyonggii whole genome sequence analysis.</title>
        <authorList>
            <person name="Dahal R.H."/>
        </authorList>
    </citation>
    <scope>NUCLEOTIDE SEQUENCE [LARGE SCALE GENOMIC DNA]</scope>
    <source>
        <strain evidence="3 4">K-4-11-1</strain>
    </source>
</reference>
<dbReference type="AlphaFoldDB" id="A0A4Q9HBC4"/>
<dbReference type="OrthoDB" id="674965at2"/>
<sequence>MEQVALNTVIAVMMAIFPGFLFRKFYYRGEFTKQFNQSNEFDKLLWNVFFSGVSMGVTFLSVYAFRSMSGLEVLDSLSYDTVRQIATPIADNKIPDKDLMYKTYQDLLLIIALIYAISCFFGFMLHWLVRGLRLDVHFQLFRFKNYWYYYIHGGKILYSSPGNKKPAFTMVDVLCEIAGETKMYSGILSQYTINKEDNNLENLFLTNARALKQVKNAAGNTVEVKSREIPGAAFCIPYKTVANMNLVYVYRDDRGRNLNKLSLIAINIAFFLFFTFVVASFWFDLSSYGIVGFWEKFFYGIFAFMGLANFRLLFLKRAWQNLEWITASLLIISSSLWILYLMGVVNVWVSIGFFIVAIVVISTIPSSSPSQDSNSDAQQSSQDNS</sequence>
<evidence type="ECO:0000313" key="4">
    <source>
        <dbReference type="Proteomes" id="UP000291819"/>
    </source>
</evidence>
<keyword evidence="4" id="KW-1185">Reference proteome</keyword>
<evidence type="ECO:0000256" key="2">
    <source>
        <dbReference type="SAM" id="Phobius"/>
    </source>
</evidence>
<name>A0A4Q9HBC4_9SPHI</name>